<dbReference type="AlphaFoldDB" id="A0A6J4L0G7"/>
<gene>
    <name evidence="1" type="ORF">AVDCRST_MAG07-1105</name>
</gene>
<proteinExistence type="predicted"/>
<organism evidence="1">
    <name type="scientific">uncultured Frankineae bacterium</name>
    <dbReference type="NCBI Taxonomy" id="437475"/>
    <lineage>
        <taxon>Bacteria</taxon>
        <taxon>Bacillati</taxon>
        <taxon>Actinomycetota</taxon>
        <taxon>Actinomycetes</taxon>
        <taxon>Frankiales</taxon>
        <taxon>environmental samples</taxon>
    </lineage>
</organism>
<protein>
    <submittedName>
        <fullName evidence="1">Uncharacterized protein</fullName>
    </submittedName>
</protein>
<reference evidence="1" key="1">
    <citation type="submission" date="2020-02" db="EMBL/GenBank/DDBJ databases">
        <authorList>
            <person name="Meier V. D."/>
        </authorList>
    </citation>
    <scope>NUCLEOTIDE SEQUENCE</scope>
    <source>
        <strain evidence="1">AVDCRST_MAG07</strain>
    </source>
</reference>
<dbReference type="EMBL" id="CADCUB010000053">
    <property type="protein sequence ID" value="CAA9318932.1"/>
    <property type="molecule type" value="Genomic_DNA"/>
</dbReference>
<accession>A0A6J4L0G7</accession>
<sequence length="45" mass="5072">MLRLPRQSRQAADRAQVLPAWVRAVLCGLALYEREEPPAGTLVRL</sequence>
<evidence type="ECO:0000313" key="1">
    <source>
        <dbReference type="EMBL" id="CAA9318932.1"/>
    </source>
</evidence>
<name>A0A6J4L0G7_9ACTN</name>